<name>A0A1C3ZFH9_9BACI</name>
<proteinExistence type="predicted"/>
<keyword evidence="2" id="KW-1185">Reference proteome</keyword>
<sequence>MVYEKSYPSNDYKRVEKKALNKKLFQNSPFYMKFFTNHYGNISK</sequence>
<dbReference type="Proteomes" id="UP000181997">
    <property type="component" value="Unassembled WGS sequence"/>
</dbReference>
<evidence type="ECO:0000313" key="1">
    <source>
        <dbReference type="EMBL" id="SCB81022.1"/>
    </source>
</evidence>
<gene>
    <name evidence="1" type="ORF">GA0061094_0656</name>
</gene>
<evidence type="ECO:0000313" key="2">
    <source>
        <dbReference type="Proteomes" id="UP000181997"/>
    </source>
</evidence>
<protein>
    <submittedName>
        <fullName evidence="1">Uncharacterized protein</fullName>
    </submittedName>
</protein>
<dbReference type="AlphaFoldDB" id="A0A1C3ZFH9"/>
<dbReference type="EMBL" id="FMAU01000001">
    <property type="protein sequence ID" value="SCB81022.1"/>
    <property type="molecule type" value="Genomic_DNA"/>
</dbReference>
<organism evidence="1 2">
    <name type="scientific">[Bacillus] enclensis</name>
    <dbReference type="NCBI Taxonomy" id="1402860"/>
    <lineage>
        <taxon>Bacteria</taxon>
        <taxon>Bacillati</taxon>
        <taxon>Bacillota</taxon>
        <taxon>Bacilli</taxon>
        <taxon>Bacillales</taxon>
        <taxon>Bacillaceae</taxon>
        <taxon>Rossellomorea</taxon>
    </lineage>
</organism>
<accession>A0A1C3ZFH9</accession>
<reference evidence="2" key="1">
    <citation type="submission" date="2016-08" db="EMBL/GenBank/DDBJ databases">
        <authorList>
            <person name="Varghese N."/>
            <person name="Submissions Spin"/>
        </authorList>
    </citation>
    <scope>NUCLEOTIDE SEQUENCE [LARGE SCALE GENOMIC DNA]</scope>
    <source>
        <strain evidence="2">SGD-1123</strain>
    </source>
</reference>